<feature type="region of interest" description="Disordered" evidence="1">
    <location>
        <begin position="99"/>
        <end position="131"/>
    </location>
</feature>
<name>A0A538TX33_UNCEI</name>
<protein>
    <submittedName>
        <fullName evidence="2">Tetratricopeptide repeat protein</fullName>
    </submittedName>
</protein>
<feature type="compositionally biased region" description="Basic residues" evidence="1">
    <location>
        <begin position="113"/>
        <end position="131"/>
    </location>
</feature>
<accession>A0A538TX33</accession>
<evidence type="ECO:0000313" key="3">
    <source>
        <dbReference type="Proteomes" id="UP000319836"/>
    </source>
</evidence>
<evidence type="ECO:0000313" key="2">
    <source>
        <dbReference type="EMBL" id="TMQ68194.1"/>
    </source>
</evidence>
<gene>
    <name evidence="2" type="ORF">E6K80_14465</name>
</gene>
<dbReference type="Proteomes" id="UP000319836">
    <property type="component" value="Unassembled WGS sequence"/>
</dbReference>
<feature type="region of interest" description="Disordered" evidence="1">
    <location>
        <begin position="144"/>
        <end position="213"/>
    </location>
</feature>
<dbReference type="SUPFAM" id="SSF48452">
    <property type="entry name" value="TPR-like"/>
    <property type="match status" value="1"/>
</dbReference>
<reference evidence="2 3" key="1">
    <citation type="journal article" date="2019" name="Nat. Microbiol.">
        <title>Mediterranean grassland soil C-N compound turnover is dependent on rainfall and depth, and is mediated by genomically divergent microorganisms.</title>
        <authorList>
            <person name="Diamond S."/>
            <person name="Andeer P.F."/>
            <person name="Li Z."/>
            <person name="Crits-Christoph A."/>
            <person name="Burstein D."/>
            <person name="Anantharaman K."/>
            <person name="Lane K.R."/>
            <person name="Thomas B.C."/>
            <person name="Pan C."/>
            <person name="Northen T.R."/>
            <person name="Banfield J.F."/>
        </authorList>
    </citation>
    <scope>NUCLEOTIDE SEQUENCE [LARGE SCALE GENOMIC DNA]</scope>
    <source>
        <strain evidence="2">WS_10</strain>
    </source>
</reference>
<feature type="compositionally biased region" description="Basic and acidic residues" evidence="1">
    <location>
        <begin position="278"/>
        <end position="287"/>
    </location>
</feature>
<feature type="compositionally biased region" description="Basic and acidic residues" evidence="1">
    <location>
        <begin position="152"/>
        <end position="174"/>
    </location>
</feature>
<dbReference type="AlphaFoldDB" id="A0A538TX33"/>
<dbReference type="Pfam" id="PF13432">
    <property type="entry name" value="TPR_16"/>
    <property type="match status" value="1"/>
</dbReference>
<feature type="region of interest" description="Disordered" evidence="1">
    <location>
        <begin position="232"/>
        <end position="287"/>
    </location>
</feature>
<feature type="compositionally biased region" description="Basic residues" evidence="1">
    <location>
        <begin position="252"/>
        <end position="272"/>
    </location>
</feature>
<comment type="caution">
    <text evidence="2">The sequence shown here is derived from an EMBL/GenBank/DDBJ whole genome shotgun (WGS) entry which is preliminary data.</text>
</comment>
<proteinExistence type="predicted"/>
<evidence type="ECO:0000256" key="1">
    <source>
        <dbReference type="SAM" id="MobiDB-lite"/>
    </source>
</evidence>
<dbReference type="Gene3D" id="1.25.40.10">
    <property type="entry name" value="Tetratricopeptide repeat domain"/>
    <property type="match status" value="1"/>
</dbReference>
<dbReference type="EMBL" id="VBPA01000412">
    <property type="protein sequence ID" value="TMQ68194.1"/>
    <property type="molecule type" value="Genomic_DNA"/>
</dbReference>
<organism evidence="2 3">
    <name type="scientific">Eiseniibacteriota bacterium</name>
    <dbReference type="NCBI Taxonomy" id="2212470"/>
    <lineage>
        <taxon>Bacteria</taxon>
        <taxon>Candidatus Eiseniibacteriota</taxon>
    </lineage>
</organism>
<dbReference type="InterPro" id="IPR011990">
    <property type="entry name" value="TPR-like_helical_dom_sf"/>
</dbReference>
<sequence>MDATGWAALRIAVLRSRRDLVGAGATAGDAATGVRLVALRGSGRRSVPLPSSILRRLAPEHVVREGRGSALVVLGPPLSRRHRPRIRLVAVDSRRGLGRGRAREAGARTGRASVRRHGRSVRPVRRRHRGRSLRVSIARRRLSVSLPARGSGMERARHAPARDMDRDRAPDGRSRRPMGAAAPIPSPVPDPGGGRLPGAHARSGARGPHISRTLTQPHLSLAWLARRRRRAPRSVALADPPLRGDPTGGARVLRRGRGPRRAHHGAHDRRRPAAAGSLRRDGGGRRHPYEANLRVLDMQGLTDRLVARSAPHRTGERMMAHDRLLDWSDAVARGVDLVTVDAGPLLSLTSDAMLSHVREAVAAGDSTWAADVGDGEYLVGLLPRGPAVAARRMPRLRFERLAGDGFLAEFFTRSIAAWSDTLARNPVDRHARLRLAWLKLAHEEYEAALENYRVVVAAAPDDLEAWDGLAWCEVRLGRSTEARAALERAIELARAQGEAGHLADLTARLAALPERGR</sequence>